<keyword evidence="1" id="KW-0805">Transcription regulation</keyword>
<dbReference type="GO" id="GO:0003677">
    <property type="term" value="F:DNA binding"/>
    <property type="evidence" value="ECO:0007669"/>
    <property type="project" value="UniProtKB-KW"/>
</dbReference>
<dbReference type="PANTHER" id="PTHR43537:SF5">
    <property type="entry name" value="UXU OPERON TRANSCRIPTIONAL REGULATOR"/>
    <property type="match status" value="1"/>
</dbReference>
<dbReference type="SUPFAM" id="SSF48008">
    <property type="entry name" value="GntR ligand-binding domain-like"/>
    <property type="match status" value="1"/>
</dbReference>
<dbReference type="SMART" id="SM00895">
    <property type="entry name" value="FCD"/>
    <property type="match status" value="1"/>
</dbReference>
<evidence type="ECO:0000256" key="3">
    <source>
        <dbReference type="ARBA" id="ARBA00023163"/>
    </source>
</evidence>
<dbReference type="InterPro" id="IPR008920">
    <property type="entry name" value="TF_FadR/GntR_C"/>
</dbReference>
<evidence type="ECO:0000256" key="1">
    <source>
        <dbReference type="ARBA" id="ARBA00023015"/>
    </source>
</evidence>
<feature type="region of interest" description="Disordered" evidence="4">
    <location>
        <begin position="1"/>
        <end position="24"/>
    </location>
</feature>
<sequence length="231" mass="26496">MTALSKPSGKSSVRKTLPTPKAKPQPYEWLRDAILVNEIQPGAPLIESSLATWFKVSRTPIREALTRLEQDGLLTRDKGRLVVRERTPDEILDIYENRAVLEASVARFAAERRTSQDIRLLQRSVDRWSTIDTKNQNEMLEVNRDFHMAMWRAGHNESLVDLLSRLDLHLAHFPGTTLASDGRWEQAGKEHAALLRAIELRDANAASEIAREHFLHARDIRLRLWDTVRKP</sequence>
<name>A0A6J6J1U1_9ZZZZ</name>
<dbReference type="GO" id="GO:0003700">
    <property type="term" value="F:DNA-binding transcription factor activity"/>
    <property type="evidence" value="ECO:0007669"/>
    <property type="project" value="InterPro"/>
</dbReference>
<dbReference type="Pfam" id="PF07729">
    <property type="entry name" value="FCD"/>
    <property type="match status" value="1"/>
</dbReference>
<dbReference type="InterPro" id="IPR000524">
    <property type="entry name" value="Tscrpt_reg_HTH_GntR"/>
</dbReference>
<gene>
    <name evidence="6" type="ORF">UFOPK2046_00343</name>
</gene>
<keyword evidence="3" id="KW-0804">Transcription</keyword>
<dbReference type="PANTHER" id="PTHR43537">
    <property type="entry name" value="TRANSCRIPTIONAL REGULATOR, GNTR FAMILY"/>
    <property type="match status" value="1"/>
</dbReference>
<dbReference type="InterPro" id="IPR011711">
    <property type="entry name" value="GntR_C"/>
</dbReference>
<feature type="domain" description="HTH gntR-type" evidence="5">
    <location>
        <begin position="20"/>
        <end position="87"/>
    </location>
</feature>
<dbReference type="PROSITE" id="PS50949">
    <property type="entry name" value="HTH_GNTR"/>
    <property type="match status" value="1"/>
</dbReference>
<evidence type="ECO:0000256" key="4">
    <source>
        <dbReference type="SAM" id="MobiDB-lite"/>
    </source>
</evidence>
<evidence type="ECO:0000259" key="5">
    <source>
        <dbReference type="PROSITE" id="PS50949"/>
    </source>
</evidence>
<dbReference type="EMBL" id="CAEZVP010000041">
    <property type="protein sequence ID" value="CAB4630635.1"/>
    <property type="molecule type" value="Genomic_DNA"/>
</dbReference>
<protein>
    <submittedName>
        <fullName evidence="6">Unannotated protein</fullName>
    </submittedName>
</protein>
<dbReference type="Gene3D" id="1.20.120.530">
    <property type="entry name" value="GntR ligand-binding domain-like"/>
    <property type="match status" value="1"/>
</dbReference>
<evidence type="ECO:0000313" key="6">
    <source>
        <dbReference type="EMBL" id="CAB4630635.1"/>
    </source>
</evidence>
<dbReference type="CDD" id="cd07377">
    <property type="entry name" value="WHTH_GntR"/>
    <property type="match status" value="1"/>
</dbReference>
<dbReference type="InterPro" id="IPR036388">
    <property type="entry name" value="WH-like_DNA-bd_sf"/>
</dbReference>
<dbReference type="SMART" id="SM00345">
    <property type="entry name" value="HTH_GNTR"/>
    <property type="match status" value="1"/>
</dbReference>
<dbReference type="Pfam" id="PF00392">
    <property type="entry name" value="GntR"/>
    <property type="match status" value="1"/>
</dbReference>
<dbReference type="Gene3D" id="1.10.10.10">
    <property type="entry name" value="Winged helix-like DNA-binding domain superfamily/Winged helix DNA-binding domain"/>
    <property type="match status" value="1"/>
</dbReference>
<dbReference type="AlphaFoldDB" id="A0A6J6J1U1"/>
<proteinExistence type="predicted"/>
<evidence type="ECO:0000256" key="2">
    <source>
        <dbReference type="ARBA" id="ARBA00023125"/>
    </source>
</evidence>
<organism evidence="6">
    <name type="scientific">freshwater metagenome</name>
    <dbReference type="NCBI Taxonomy" id="449393"/>
    <lineage>
        <taxon>unclassified sequences</taxon>
        <taxon>metagenomes</taxon>
        <taxon>ecological metagenomes</taxon>
    </lineage>
</organism>
<dbReference type="InterPro" id="IPR036390">
    <property type="entry name" value="WH_DNA-bd_sf"/>
</dbReference>
<accession>A0A6J6J1U1</accession>
<keyword evidence="2" id="KW-0238">DNA-binding</keyword>
<dbReference type="SUPFAM" id="SSF46785">
    <property type="entry name" value="Winged helix' DNA-binding domain"/>
    <property type="match status" value="1"/>
</dbReference>
<reference evidence="6" key="1">
    <citation type="submission" date="2020-05" db="EMBL/GenBank/DDBJ databases">
        <authorList>
            <person name="Chiriac C."/>
            <person name="Salcher M."/>
            <person name="Ghai R."/>
            <person name="Kavagutti S V."/>
        </authorList>
    </citation>
    <scope>NUCLEOTIDE SEQUENCE</scope>
</reference>